<reference evidence="1 2" key="1">
    <citation type="journal article" date="2005" name="Nucleic Acids Res.">
        <title>Genomic blueprint of Hahella chejuensis, a marine microbe producing an algicidal agent.</title>
        <authorList>
            <person name="Jeong H."/>
            <person name="Yim J.H."/>
            <person name="Lee C."/>
            <person name="Choi S.-H."/>
            <person name="Park Y.K."/>
            <person name="Yoon S.H."/>
            <person name="Hur C.-G."/>
            <person name="Kang H.-Y."/>
            <person name="Kim D."/>
            <person name="Lee H.H."/>
            <person name="Park K.H."/>
            <person name="Park S.-H."/>
            <person name="Park H.-S."/>
            <person name="Lee H.K."/>
            <person name="Oh T.K."/>
            <person name="Kim J.F."/>
        </authorList>
    </citation>
    <scope>NUCLEOTIDE SEQUENCE [LARGE SCALE GENOMIC DNA]</scope>
    <source>
        <strain evidence="1 2">KCTC 2396</strain>
    </source>
</reference>
<name>Q2SEM2_HAHCH</name>
<dbReference type="EMBL" id="CP000155">
    <property type="protein sequence ID" value="ABC30902.1"/>
    <property type="molecule type" value="Genomic_DNA"/>
</dbReference>
<dbReference type="HOGENOM" id="CLU_3168731_0_0_6"/>
<dbReference type="Proteomes" id="UP000000238">
    <property type="component" value="Chromosome"/>
</dbReference>
<evidence type="ECO:0000313" key="2">
    <source>
        <dbReference type="Proteomes" id="UP000000238"/>
    </source>
</evidence>
<proteinExistence type="predicted"/>
<dbReference type="AlphaFoldDB" id="Q2SEM2"/>
<accession>Q2SEM2</accession>
<gene>
    <name evidence="1" type="ordered locus">HCH_04195</name>
</gene>
<dbReference type="STRING" id="349521.HCH_04195"/>
<keyword evidence="2" id="KW-1185">Reference proteome</keyword>
<sequence length="47" mass="5575">MYLVTMGGRIDASATLRLSTLSWRQLERMEYQLFHPGPRIYEESYAH</sequence>
<dbReference type="KEGG" id="hch:HCH_04195"/>
<organism evidence="1 2">
    <name type="scientific">Hahella chejuensis (strain KCTC 2396)</name>
    <dbReference type="NCBI Taxonomy" id="349521"/>
    <lineage>
        <taxon>Bacteria</taxon>
        <taxon>Pseudomonadati</taxon>
        <taxon>Pseudomonadota</taxon>
        <taxon>Gammaproteobacteria</taxon>
        <taxon>Oceanospirillales</taxon>
        <taxon>Hahellaceae</taxon>
        <taxon>Hahella</taxon>
    </lineage>
</organism>
<evidence type="ECO:0000313" key="1">
    <source>
        <dbReference type="EMBL" id="ABC30902.1"/>
    </source>
</evidence>
<protein>
    <submittedName>
        <fullName evidence="1">Uncharacterized protein</fullName>
    </submittedName>
</protein>